<comment type="caution">
    <text evidence="11">The sequence shown here is derived from an EMBL/GenBank/DDBJ whole genome shotgun (WGS) entry which is preliminary data.</text>
</comment>
<evidence type="ECO:0000256" key="6">
    <source>
        <dbReference type="ARBA" id="ARBA00022692"/>
    </source>
</evidence>
<evidence type="ECO:0000256" key="1">
    <source>
        <dbReference type="ARBA" id="ARBA00004477"/>
    </source>
</evidence>
<dbReference type="InterPro" id="IPR004856">
    <property type="entry name" value="Glyco_trans_ALG6/ALG8"/>
</dbReference>
<proteinExistence type="inferred from homology"/>
<evidence type="ECO:0000256" key="7">
    <source>
        <dbReference type="ARBA" id="ARBA00022824"/>
    </source>
</evidence>
<evidence type="ECO:0000256" key="9">
    <source>
        <dbReference type="ARBA" id="ARBA00023136"/>
    </source>
</evidence>
<feature type="transmembrane region" description="Helical" evidence="10">
    <location>
        <begin position="81"/>
        <end position="104"/>
    </location>
</feature>
<evidence type="ECO:0000256" key="3">
    <source>
        <dbReference type="ARBA" id="ARBA00008715"/>
    </source>
</evidence>
<keyword evidence="5 10" id="KW-0808">Transferase</keyword>
<reference evidence="11" key="1">
    <citation type="submission" date="2019-08" db="EMBL/GenBank/DDBJ databases">
        <title>The improved chromosome-level genome for the pearl oyster Pinctada fucata martensii using PacBio sequencing and Hi-C.</title>
        <authorList>
            <person name="Zheng Z."/>
        </authorList>
    </citation>
    <scope>NUCLEOTIDE SEQUENCE</scope>
    <source>
        <strain evidence="11">ZZ-2019</strain>
        <tissue evidence="11">Adductor muscle</tissue>
    </source>
</reference>
<keyword evidence="7 10" id="KW-0256">Endoplasmic reticulum</keyword>
<dbReference type="EMBL" id="VSWD01000010">
    <property type="protein sequence ID" value="KAK3089053.1"/>
    <property type="molecule type" value="Genomic_DNA"/>
</dbReference>
<feature type="transmembrane region" description="Helical" evidence="10">
    <location>
        <begin position="418"/>
        <end position="437"/>
    </location>
</feature>
<evidence type="ECO:0000256" key="2">
    <source>
        <dbReference type="ARBA" id="ARBA00004922"/>
    </source>
</evidence>
<evidence type="ECO:0000256" key="8">
    <source>
        <dbReference type="ARBA" id="ARBA00022989"/>
    </source>
</evidence>
<dbReference type="Pfam" id="PF03155">
    <property type="entry name" value="Alg6_Alg8"/>
    <property type="match status" value="1"/>
</dbReference>
<dbReference type="EC" id="2.4.1.-" evidence="10"/>
<name>A0AA89BVK5_PINIB</name>
<comment type="subcellular location">
    <subcellularLocation>
        <location evidence="1 10">Endoplasmic reticulum membrane</location>
        <topology evidence="1 10">Multi-pass membrane protein</topology>
    </subcellularLocation>
</comment>
<comment type="pathway">
    <text evidence="2 10">Protein modification; protein glycosylation.</text>
</comment>
<feature type="transmembrane region" description="Helical" evidence="10">
    <location>
        <begin position="387"/>
        <end position="406"/>
    </location>
</feature>
<protein>
    <recommendedName>
        <fullName evidence="10">Alpha-1,3-glucosyltransferase</fullName>
        <ecNumber evidence="10">2.4.1.-</ecNumber>
    </recommendedName>
</protein>
<evidence type="ECO:0000256" key="4">
    <source>
        <dbReference type="ARBA" id="ARBA00022676"/>
    </source>
</evidence>
<dbReference type="GO" id="GO:0005789">
    <property type="term" value="C:endoplasmic reticulum membrane"/>
    <property type="evidence" value="ECO:0007669"/>
    <property type="project" value="UniProtKB-SubCell"/>
</dbReference>
<keyword evidence="9 10" id="KW-0472">Membrane</keyword>
<feature type="transmembrane region" description="Helical" evidence="10">
    <location>
        <begin position="194"/>
        <end position="216"/>
    </location>
</feature>
<evidence type="ECO:0000256" key="10">
    <source>
        <dbReference type="RuleBase" id="RU363110"/>
    </source>
</evidence>
<dbReference type="GO" id="GO:0042281">
    <property type="term" value="F:dolichyl pyrophosphate Man9GlcNAc2 alpha-1,3-glucosyltransferase activity"/>
    <property type="evidence" value="ECO:0007669"/>
    <property type="project" value="TreeGrafter"/>
</dbReference>
<gene>
    <name evidence="11" type="ORF">FSP39_000461</name>
</gene>
<keyword evidence="6 10" id="KW-0812">Transmembrane</keyword>
<keyword evidence="4 10" id="KW-0328">Glycosyltransferase</keyword>
<feature type="transmembrane region" description="Helical" evidence="10">
    <location>
        <begin position="130"/>
        <end position="148"/>
    </location>
</feature>
<accession>A0AA89BVK5</accession>
<comment type="similarity">
    <text evidence="3 10">Belongs to the ALG6/ALG8 glucosyltransferase family.</text>
</comment>
<keyword evidence="8 10" id="KW-1133">Transmembrane helix</keyword>
<evidence type="ECO:0000256" key="5">
    <source>
        <dbReference type="ARBA" id="ARBA00022679"/>
    </source>
</evidence>
<dbReference type="AlphaFoldDB" id="A0AA89BVK5"/>
<dbReference type="PANTHER" id="PTHR12413">
    <property type="entry name" value="DOLICHYL GLYCOSYLTRANSFERASE"/>
    <property type="match status" value="1"/>
</dbReference>
<organism evidence="11 12">
    <name type="scientific">Pinctada imbricata</name>
    <name type="common">Atlantic pearl-oyster</name>
    <name type="synonym">Pinctada martensii</name>
    <dbReference type="NCBI Taxonomy" id="66713"/>
    <lineage>
        <taxon>Eukaryota</taxon>
        <taxon>Metazoa</taxon>
        <taxon>Spiralia</taxon>
        <taxon>Lophotrochozoa</taxon>
        <taxon>Mollusca</taxon>
        <taxon>Bivalvia</taxon>
        <taxon>Autobranchia</taxon>
        <taxon>Pteriomorphia</taxon>
        <taxon>Pterioida</taxon>
        <taxon>Pterioidea</taxon>
        <taxon>Pteriidae</taxon>
        <taxon>Pinctada</taxon>
    </lineage>
</organism>
<evidence type="ECO:0000313" key="12">
    <source>
        <dbReference type="Proteomes" id="UP001186944"/>
    </source>
</evidence>
<feature type="transmembrane region" description="Helical" evidence="10">
    <location>
        <begin position="353"/>
        <end position="375"/>
    </location>
</feature>
<dbReference type="Proteomes" id="UP001186944">
    <property type="component" value="Unassembled WGS sequence"/>
</dbReference>
<comment type="caution">
    <text evidence="10">Lacks conserved residue(s) required for the propagation of feature annotation.</text>
</comment>
<feature type="transmembrane region" description="Helical" evidence="10">
    <location>
        <begin position="262"/>
        <end position="279"/>
    </location>
</feature>
<dbReference type="PANTHER" id="PTHR12413:SF1">
    <property type="entry name" value="DOLICHYL PYROPHOSPHATE MAN9GLCNAC2 ALPHA-1,3-GLUCOSYLTRANSFERASE"/>
    <property type="match status" value="1"/>
</dbReference>
<keyword evidence="12" id="KW-1185">Reference proteome</keyword>
<sequence>MFGDYEAQRHWMEITYNLPVSQWYVNSTNNDLMYWGLDYPPLTAYHSWLCGYLANKINPAWVKLNASRGYESYTHKLFMRYSVIVADVMVYFPAVFCIFCSQFTSSSQQDRSSLLALLYPGIILTDHGHFQYNCISLGLTLLAVLFIGKERNLWGSLFFCLALNYKQMELYHALPFFCYLLGYCIRRITGRGLLDLICIGAVVVLSFAACWAPFLASKELVLQVLHRIFPVARGLYEDKVANVWCSLSVIVKLKQILTMDQLIYLCLVSTMMFLLPSAIDLLIRPSLKRFKYSLINSSLVFFLFSFHVHEKSILIPAVIVCLMVMDHPLWCLWFTVISTFSMVPLLIKDGLMIPYTASLLLYCITYISIMPVFTSTQNSKIHLLEKFIFIISVIGVVILSIAIVTLTPPPHLPDLFPVLISLFCCGHYIVFLLYFYYHQFTCEENMAPSNVKISKRKKKQ</sequence>
<evidence type="ECO:0000313" key="11">
    <source>
        <dbReference type="EMBL" id="KAK3089053.1"/>
    </source>
</evidence>